<dbReference type="InterPro" id="IPR033468">
    <property type="entry name" value="Metaxin_GST"/>
</dbReference>
<evidence type="ECO:0000313" key="9">
    <source>
        <dbReference type="EMBL" id="CAD6188532.1"/>
    </source>
</evidence>
<keyword evidence="10" id="KW-1185">Reference proteome</keyword>
<protein>
    <recommendedName>
        <fullName evidence="8">GST C-terminal domain-containing protein</fullName>
    </recommendedName>
</protein>
<proteinExistence type="inferred from homology"/>
<dbReference type="OrthoDB" id="198787at2759"/>
<sequence length="260" mass="29693">MSSAGVLTQLVTETLSLNAEQEWEDVSIFTPFLNDQALLYDYADCLAVQTFLRMAQLPFNVRQRPNAEFISPNGIVPVLKISKTLISGFGPIVDFVYKKGVSLTSHLSETQLADMKAHMSLVDHLLRHVELYVVWKHDETYGEVTCARYGSVYHWPLRTVLPFLKRRAVLSELRDADWDSKTLDDVSEAADKAFRSLSSLLSTKKYVMGDMPTEADALLFGHLYTIITMRLPLTNLTNVLKRYPNLFDFTKRIEAEYFKQ</sequence>
<dbReference type="Pfam" id="PF10568">
    <property type="entry name" value="Tom37"/>
    <property type="match status" value="1"/>
</dbReference>
<dbReference type="Proteomes" id="UP000835052">
    <property type="component" value="Unassembled WGS sequence"/>
</dbReference>
<name>A0A8S1GZL5_9PELO</name>
<dbReference type="PROSITE" id="PS50405">
    <property type="entry name" value="GST_CTER"/>
    <property type="match status" value="1"/>
</dbReference>
<dbReference type="EMBL" id="CAJGYM010000008">
    <property type="protein sequence ID" value="CAD6188532.1"/>
    <property type="molecule type" value="Genomic_DNA"/>
</dbReference>
<keyword evidence="5" id="KW-0653">Protein transport</keyword>
<dbReference type="Pfam" id="PF17171">
    <property type="entry name" value="GST_C_6"/>
    <property type="match status" value="1"/>
</dbReference>
<evidence type="ECO:0000256" key="3">
    <source>
        <dbReference type="ARBA" id="ARBA00022448"/>
    </source>
</evidence>
<accession>A0A8S1GZL5</accession>
<dbReference type="AlphaFoldDB" id="A0A8S1GZL5"/>
<dbReference type="GO" id="GO:0007005">
    <property type="term" value="P:mitochondrion organization"/>
    <property type="evidence" value="ECO:0007669"/>
    <property type="project" value="TreeGrafter"/>
</dbReference>
<feature type="domain" description="GST C-terminal" evidence="8">
    <location>
        <begin position="142"/>
        <end position="260"/>
    </location>
</feature>
<evidence type="ECO:0000256" key="6">
    <source>
        <dbReference type="ARBA" id="ARBA00023128"/>
    </source>
</evidence>
<dbReference type="PANTHER" id="PTHR12289:SF38">
    <property type="entry name" value="METAXIN-2"/>
    <property type="match status" value="1"/>
</dbReference>
<dbReference type="GO" id="GO:0015031">
    <property type="term" value="P:protein transport"/>
    <property type="evidence" value="ECO:0007669"/>
    <property type="project" value="UniProtKB-KW"/>
</dbReference>
<dbReference type="InterPro" id="IPR010987">
    <property type="entry name" value="Glutathione-S-Trfase_C-like"/>
</dbReference>
<keyword evidence="4" id="KW-1000">Mitochondrion outer membrane</keyword>
<reference evidence="9" key="1">
    <citation type="submission" date="2020-10" db="EMBL/GenBank/DDBJ databases">
        <authorList>
            <person name="Kikuchi T."/>
        </authorList>
    </citation>
    <scope>NUCLEOTIDE SEQUENCE</scope>
    <source>
        <strain evidence="9">NKZ352</strain>
    </source>
</reference>
<gene>
    <name evidence="9" type="ORF">CAUJ_LOCUS4451</name>
</gene>
<dbReference type="GO" id="GO:0001401">
    <property type="term" value="C:SAM complex"/>
    <property type="evidence" value="ECO:0007669"/>
    <property type="project" value="InterPro"/>
</dbReference>
<evidence type="ECO:0000256" key="1">
    <source>
        <dbReference type="ARBA" id="ARBA00004294"/>
    </source>
</evidence>
<dbReference type="Gene3D" id="1.20.1050.10">
    <property type="match status" value="1"/>
</dbReference>
<evidence type="ECO:0000256" key="5">
    <source>
        <dbReference type="ARBA" id="ARBA00022927"/>
    </source>
</evidence>
<dbReference type="InterPro" id="IPR036282">
    <property type="entry name" value="Glutathione-S-Trfase_C_sf"/>
</dbReference>
<organism evidence="9 10">
    <name type="scientific">Caenorhabditis auriculariae</name>
    <dbReference type="NCBI Taxonomy" id="2777116"/>
    <lineage>
        <taxon>Eukaryota</taxon>
        <taxon>Metazoa</taxon>
        <taxon>Ecdysozoa</taxon>
        <taxon>Nematoda</taxon>
        <taxon>Chromadorea</taxon>
        <taxon>Rhabditida</taxon>
        <taxon>Rhabditina</taxon>
        <taxon>Rhabditomorpha</taxon>
        <taxon>Rhabditoidea</taxon>
        <taxon>Rhabditidae</taxon>
        <taxon>Peloderinae</taxon>
        <taxon>Caenorhabditis</taxon>
    </lineage>
</organism>
<dbReference type="PANTHER" id="PTHR12289">
    <property type="entry name" value="METAXIN RELATED"/>
    <property type="match status" value="1"/>
</dbReference>
<comment type="similarity">
    <text evidence="2">Belongs to the metaxin family.</text>
</comment>
<keyword evidence="3" id="KW-0813">Transport</keyword>
<evidence type="ECO:0000256" key="7">
    <source>
        <dbReference type="ARBA" id="ARBA00023136"/>
    </source>
</evidence>
<comment type="subcellular location">
    <subcellularLocation>
        <location evidence="1">Mitochondrion outer membrane</location>
    </subcellularLocation>
</comment>
<dbReference type="SUPFAM" id="SSF47616">
    <property type="entry name" value="GST C-terminal domain-like"/>
    <property type="match status" value="1"/>
</dbReference>
<keyword evidence="7" id="KW-0472">Membrane</keyword>
<evidence type="ECO:0000259" key="8">
    <source>
        <dbReference type="PROSITE" id="PS50405"/>
    </source>
</evidence>
<evidence type="ECO:0000256" key="4">
    <source>
        <dbReference type="ARBA" id="ARBA00022787"/>
    </source>
</evidence>
<keyword evidence="6" id="KW-0496">Mitochondrion</keyword>
<comment type="caution">
    <text evidence="9">The sequence shown here is derived from an EMBL/GenBank/DDBJ whole genome shotgun (WGS) entry which is preliminary data.</text>
</comment>
<evidence type="ECO:0000313" key="10">
    <source>
        <dbReference type="Proteomes" id="UP000835052"/>
    </source>
</evidence>
<evidence type="ECO:0000256" key="2">
    <source>
        <dbReference type="ARBA" id="ARBA00009170"/>
    </source>
</evidence>
<dbReference type="InterPro" id="IPR019564">
    <property type="entry name" value="Sam37/metaxin_N"/>
</dbReference>
<dbReference type="InterPro" id="IPR050931">
    <property type="entry name" value="Mito_Protein_Transport_Metaxin"/>
</dbReference>